<accession>A0A5D3D645</accession>
<protein>
    <submittedName>
        <fullName evidence="2">Uncharacterized protein</fullName>
    </submittedName>
</protein>
<comment type="caution">
    <text evidence="2">The sequence shown here is derived from an EMBL/GenBank/DDBJ whole genome shotgun (WGS) entry which is preliminary data.</text>
</comment>
<evidence type="ECO:0000313" key="4">
    <source>
        <dbReference type="Proteomes" id="UP000321947"/>
    </source>
</evidence>
<evidence type="ECO:0000313" key="1">
    <source>
        <dbReference type="EMBL" id="KAA0049656.1"/>
    </source>
</evidence>
<evidence type="ECO:0000313" key="3">
    <source>
        <dbReference type="Proteomes" id="UP000321393"/>
    </source>
</evidence>
<reference evidence="3 4" key="1">
    <citation type="submission" date="2019-08" db="EMBL/GenBank/DDBJ databases">
        <title>Draft genome sequences of two oriental melons (Cucumis melo L. var makuwa).</title>
        <authorList>
            <person name="Kwon S.-Y."/>
        </authorList>
    </citation>
    <scope>NUCLEOTIDE SEQUENCE [LARGE SCALE GENOMIC DNA]</scope>
    <source>
        <strain evidence="4">cv. Chang Bougi</strain>
        <strain evidence="3">cv. SW 3</strain>
        <tissue evidence="2">Leaf</tissue>
    </source>
</reference>
<name>A0A5D3D645_CUCMM</name>
<dbReference type="EMBL" id="SSTD01007292">
    <property type="protein sequence ID" value="TYK19034.1"/>
    <property type="molecule type" value="Genomic_DNA"/>
</dbReference>
<dbReference type="Proteomes" id="UP000321947">
    <property type="component" value="Unassembled WGS sequence"/>
</dbReference>
<dbReference type="EMBL" id="SSTE01012141">
    <property type="protein sequence ID" value="KAA0049656.1"/>
    <property type="molecule type" value="Genomic_DNA"/>
</dbReference>
<dbReference type="Proteomes" id="UP000321393">
    <property type="component" value="Unassembled WGS sequence"/>
</dbReference>
<proteinExistence type="predicted"/>
<organism evidence="2 4">
    <name type="scientific">Cucumis melo var. makuwa</name>
    <name type="common">Oriental melon</name>
    <dbReference type="NCBI Taxonomy" id="1194695"/>
    <lineage>
        <taxon>Eukaryota</taxon>
        <taxon>Viridiplantae</taxon>
        <taxon>Streptophyta</taxon>
        <taxon>Embryophyta</taxon>
        <taxon>Tracheophyta</taxon>
        <taxon>Spermatophyta</taxon>
        <taxon>Magnoliopsida</taxon>
        <taxon>eudicotyledons</taxon>
        <taxon>Gunneridae</taxon>
        <taxon>Pentapetalae</taxon>
        <taxon>rosids</taxon>
        <taxon>fabids</taxon>
        <taxon>Cucurbitales</taxon>
        <taxon>Cucurbitaceae</taxon>
        <taxon>Benincaseae</taxon>
        <taxon>Cucumis</taxon>
    </lineage>
</organism>
<gene>
    <name evidence="2" type="ORF">E5676_scaffold368G00010</name>
    <name evidence="1" type="ORF">E6C27_scaffold163G001250</name>
</gene>
<sequence>MKEEEEVDAYYVFKFIDKFICKPLERGFEDTFQCQSNLQEMQLRSQKQVSDLELKIDNASASNQAQMDQFQVEVKKLKMQIKSSKNIMQPSKSKTRQ</sequence>
<dbReference type="AlphaFoldDB" id="A0A5D3D645"/>
<evidence type="ECO:0000313" key="2">
    <source>
        <dbReference type="EMBL" id="TYK19034.1"/>
    </source>
</evidence>